<dbReference type="EMBL" id="JBHEZX010000002">
    <property type="protein sequence ID" value="MFC1408731.1"/>
    <property type="molecule type" value="Genomic_DNA"/>
</dbReference>
<gene>
    <name evidence="1" type="ORF">ACEZDG_05495</name>
</gene>
<organism evidence="1 2">
    <name type="scientific">Streptacidiphilus alkalitolerans</name>
    <dbReference type="NCBI Taxonomy" id="3342712"/>
    <lineage>
        <taxon>Bacteria</taxon>
        <taxon>Bacillati</taxon>
        <taxon>Actinomycetota</taxon>
        <taxon>Actinomycetes</taxon>
        <taxon>Kitasatosporales</taxon>
        <taxon>Streptomycetaceae</taxon>
        <taxon>Streptacidiphilus</taxon>
    </lineage>
</organism>
<evidence type="ECO:0000313" key="1">
    <source>
        <dbReference type="EMBL" id="MFC1408731.1"/>
    </source>
</evidence>
<accession>A0ABV6V4S5</accession>
<protein>
    <submittedName>
        <fullName evidence="1">Uncharacterized protein</fullName>
    </submittedName>
</protein>
<keyword evidence="2" id="KW-1185">Reference proteome</keyword>
<comment type="caution">
    <text evidence="1">The sequence shown here is derived from an EMBL/GenBank/DDBJ whole genome shotgun (WGS) entry which is preliminary data.</text>
</comment>
<sequence length="259" mass="26043">MGDQMFNNQAADAAGAAGATGSTGKARSRRGRVAGAAVAVGALIAVGIATHAEAASTPGSAGTAGTPVAVTSSPNRPATAPVAHLAEPGLGSGNLLQSEAFFQQGLSAVGATVDLTGKQALSACSGEETMRTLTKGKAAAYADVTWTFDTADSLLTESVADGSTSTAAASYEKQLNALVRDCQDEPDGHWYYGKAHPITLPTGEGHWYPSFNGNGEVAGGVAVIRSGHRVGIVELTGQPTNDPTYIEGITATALNQLAD</sequence>
<name>A0ABV6V4S5_9ACTN</name>
<evidence type="ECO:0000313" key="2">
    <source>
        <dbReference type="Proteomes" id="UP001592582"/>
    </source>
</evidence>
<reference evidence="1 2" key="1">
    <citation type="submission" date="2024-09" db="EMBL/GenBank/DDBJ databases">
        <authorList>
            <person name="Lee S.D."/>
        </authorList>
    </citation>
    <scope>NUCLEOTIDE SEQUENCE [LARGE SCALE GENOMIC DNA]</scope>
    <source>
        <strain evidence="1 2">N1-1</strain>
    </source>
</reference>
<proteinExistence type="predicted"/>
<dbReference type="Proteomes" id="UP001592582">
    <property type="component" value="Unassembled WGS sequence"/>
</dbReference>